<evidence type="ECO:0000256" key="11">
    <source>
        <dbReference type="SAM" id="Phobius"/>
    </source>
</evidence>
<evidence type="ECO:0000256" key="5">
    <source>
        <dbReference type="ARBA" id="ARBA00022692"/>
    </source>
</evidence>
<protein>
    <recommendedName>
        <fullName evidence="2">histidine kinase</fullName>
        <ecNumber evidence="2">2.7.13.3</ecNumber>
    </recommendedName>
</protein>
<evidence type="ECO:0000256" key="3">
    <source>
        <dbReference type="ARBA" id="ARBA00022553"/>
    </source>
</evidence>
<keyword evidence="14" id="KW-1185">Reference proteome</keyword>
<dbReference type="InterPro" id="IPR050482">
    <property type="entry name" value="Sensor_HK_TwoCompSys"/>
</dbReference>
<evidence type="ECO:0000313" key="13">
    <source>
        <dbReference type="EMBL" id="MBU9762885.1"/>
    </source>
</evidence>
<sequence length="322" mass="35015">MKPARTPAAALFRRVFLINGLIFTLGTLILALSPASVSARIKITEIPVLLVGLVVILTANGLLLRSSLAPLDRLAASMRRVDPPKRTDRVDHRDSGDLQHLIESFNAMLDRLETERTTASASALAAQENERQRIARELHDEIGQTLTVALLTLKRAVDRSPAAIRGELADAQEIVRSSLDEVREIARRLRPEALEDLGLHSALNALCSDFAQASGIAVVKHIALQEDRLRSEVELVCYRIAQESLTNVARHSGARKVWVDLHTGRDELTLRVADDGRGGVEVEGAGINGMRERALLVNAELTLTSPAGGGTEVRLVIPVRSS</sequence>
<evidence type="ECO:0000256" key="8">
    <source>
        <dbReference type="ARBA" id="ARBA00022840"/>
    </source>
</evidence>
<keyword evidence="3" id="KW-0597">Phosphoprotein</keyword>
<reference evidence="13 14" key="1">
    <citation type="journal article" date="2021" name="Sci. Rep.">
        <title>Phenotypic and genomic hallmarks of a novel, potentially pathogenic rapidly growing Mycobacterium species related to the Mycobacterium fortuitum complex.</title>
        <authorList>
            <person name="Gharbi R."/>
            <person name="Khanna V."/>
            <person name="Frigui W."/>
            <person name="Mhenni B."/>
            <person name="Brosch R."/>
            <person name="Mardassi H."/>
        </authorList>
    </citation>
    <scope>NUCLEOTIDE SEQUENCE [LARGE SCALE GENOMIC DNA]</scope>
    <source>
        <strain evidence="13 14">TNTM28</strain>
    </source>
</reference>
<dbReference type="Proteomes" id="UP000812982">
    <property type="component" value="Unassembled WGS sequence"/>
</dbReference>
<dbReference type="PANTHER" id="PTHR24421">
    <property type="entry name" value="NITRATE/NITRITE SENSOR PROTEIN NARX-RELATED"/>
    <property type="match status" value="1"/>
</dbReference>
<keyword evidence="11" id="KW-0472">Membrane</keyword>
<dbReference type="InterPro" id="IPR011712">
    <property type="entry name" value="Sig_transdc_His_kin_sub3_dim/P"/>
</dbReference>
<keyword evidence="10" id="KW-0902">Two-component regulatory system</keyword>
<evidence type="ECO:0000259" key="12">
    <source>
        <dbReference type="PROSITE" id="PS50885"/>
    </source>
</evidence>
<evidence type="ECO:0000256" key="1">
    <source>
        <dbReference type="ARBA" id="ARBA00000085"/>
    </source>
</evidence>
<dbReference type="CDD" id="cd06225">
    <property type="entry name" value="HAMP"/>
    <property type="match status" value="1"/>
</dbReference>
<evidence type="ECO:0000313" key="14">
    <source>
        <dbReference type="Proteomes" id="UP000812982"/>
    </source>
</evidence>
<evidence type="ECO:0000256" key="6">
    <source>
        <dbReference type="ARBA" id="ARBA00022741"/>
    </source>
</evidence>
<keyword evidence="8" id="KW-0067">ATP-binding</keyword>
<evidence type="ECO:0000256" key="2">
    <source>
        <dbReference type="ARBA" id="ARBA00012438"/>
    </source>
</evidence>
<dbReference type="EMBL" id="VOMB01000004">
    <property type="protein sequence ID" value="MBU9762885.1"/>
    <property type="molecule type" value="Genomic_DNA"/>
</dbReference>
<dbReference type="InterPro" id="IPR003660">
    <property type="entry name" value="HAMP_dom"/>
</dbReference>
<name>A0ABS6KH53_9MYCO</name>
<organism evidence="13 14">
    <name type="scientific">[Mycobacterium] fortunisiensis</name>
    <dbReference type="NCBI Taxonomy" id="2600579"/>
    <lineage>
        <taxon>Bacteria</taxon>
        <taxon>Bacillati</taxon>
        <taxon>Actinomycetota</taxon>
        <taxon>Actinomycetes</taxon>
        <taxon>Mycobacteriales</taxon>
        <taxon>Mycobacteriaceae</taxon>
        <taxon>Mycolicibacterium</taxon>
    </lineage>
</organism>
<dbReference type="Pfam" id="PF02518">
    <property type="entry name" value="HATPase_c"/>
    <property type="match status" value="1"/>
</dbReference>
<evidence type="ECO:0000256" key="4">
    <source>
        <dbReference type="ARBA" id="ARBA00022679"/>
    </source>
</evidence>
<proteinExistence type="predicted"/>
<accession>A0ABS6KH53</accession>
<dbReference type="InterPro" id="IPR003594">
    <property type="entry name" value="HATPase_dom"/>
</dbReference>
<dbReference type="RefSeq" id="WP_217154891.1">
    <property type="nucleotide sequence ID" value="NZ_VOMB01000004.1"/>
</dbReference>
<evidence type="ECO:0000256" key="7">
    <source>
        <dbReference type="ARBA" id="ARBA00022777"/>
    </source>
</evidence>
<dbReference type="PANTHER" id="PTHR24421:SF10">
    <property type="entry name" value="NITRATE_NITRITE SENSOR PROTEIN NARQ"/>
    <property type="match status" value="1"/>
</dbReference>
<dbReference type="Pfam" id="PF00672">
    <property type="entry name" value="HAMP"/>
    <property type="match status" value="1"/>
</dbReference>
<comment type="catalytic activity">
    <reaction evidence="1">
        <text>ATP + protein L-histidine = ADP + protein N-phospho-L-histidine.</text>
        <dbReference type="EC" id="2.7.13.3"/>
    </reaction>
</comment>
<dbReference type="Pfam" id="PF07730">
    <property type="entry name" value="HisKA_3"/>
    <property type="match status" value="1"/>
</dbReference>
<feature type="domain" description="HAMP" evidence="12">
    <location>
        <begin position="65"/>
        <end position="117"/>
    </location>
</feature>
<keyword evidence="6" id="KW-0547">Nucleotide-binding</keyword>
<comment type="caution">
    <text evidence="13">The sequence shown here is derived from an EMBL/GenBank/DDBJ whole genome shotgun (WGS) entry which is preliminary data.</text>
</comment>
<dbReference type="EC" id="2.7.13.3" evidence="2"/>
<dbReference type="PROSITE" id="PS50885">
    <property type="entry name" value="HAMP"/>
    <property type="match status" value="1"/>
</dbReference>
<keyword evidence="4" id="KW-0808">Transferase</keyword>
<dbReference type="CDD" id="cd16917">
    <property type="entry name" value="HATPase_UhpB-NarQ-NarX-like"/>
    <property type="match status" value="1"/>
</dbReference>
<gene>
    <name evidence="13" type="ORF">FR943_03310</name>
</gene>
<keyword evidence="7" id="KW-0418">Kinase</keyword>
<keyword evidence="5 11" id="KW-0812">Transmembrane</keyword>
<keyword evidence="9 11" id="KW-1133">Transmembrane helix</keyword>
<feature type="transmembrane region" description="Helical" evidence="11">
    <location>
        <begin position="49"/>
        <end position="71"/>
    </location>
</feature>
<evidence type="ECO:0000256" key="9">
    <source>
        <dbReference type="ARBA" id="ARBA00022989"/>
    </source>
</evidence>
<evidence type="ECO:0000256" key="10">
    <source>
        <dbReference type="ARBA" id="ARBA00023012"/>
    </source>
</evidence>
<dbReference type="SMART" id="SM00304">
    <property type="entry name" value="HAMP"/>
    <property type="match status" value="1"/>
</dbReference>